<dbReference type="Proteomes" id="UP000006764">
    <property type="component" value="Chromosome"/>
</dbReference>
<dbReference type="AlphaFoldDB" id="A0A0B4XSS1"/>
<proteinExistence type="predicted"/>
<dbReference type="InterPro" id="IPR036425">
    <property type="entry name" value="MoaB/Mog-like_dom_sf"/>
</dbReference>
<dbReference type="EMBL" id="CP004387">
    <property type="protein sequence ID" value="AJD49785.1"/>
    <property type="molecule type" value="Genomic_DNA"/>
</dbReference>
<keyword evidence="2" id="KW-1185">Reference proteome</keyword>
<protein>
    <submittedName>
        <fullName evidence="1">Molybdenum cofactor biosynthesis protein B</fullName>
    </submittedName>
</protein>
<dbReference type="HOGENOM" id="CLU_213611_0_0_6"/>
<sequence>MSQASPDFVPLNIAVLTVSDTRTAENDTSGDLLAQRLGEAGHALVLPPVGTGS</sequence>
<gene>
    <name evidence="1" type="ORF">S7S_16865</name>
</gene>
<dbReference type="Gene3D" id="3.40.980.10">
    <property type="entry name" value="MoaB/Mog-like domain"/>
    <property type="match status" value="1"/>
</dbReference>
<dbReference type="STRING" id="391936.S7S_16865"/>
<accession>A0A0B4XSS1</accession>
<reference evidence="1 2" key="1">
    <citation type="journal article" date="2012" name="J. Bacteriol.">
        <title>Genome sequence of an alkane-degrading bacterium, Alcanivorax pacificus type strain W11-5, isolated from deep sea sediment.</title>
        <authorList>
            <person name="Lai Q."/>
            <person name="Shao Z."/>
        </authorList>
    </citation>
    <scope>NUCLEOTIDE SEQUENCE [LARGE SCALE GENOMIC DNA]</scope>
    <source>
        <strain evidence="1 2">W11-5</strain>
    </source>
</reference>
<evidence type="ECO:0000313" key="1">
    <source>
        <dbReference type="EMBL" id="AJD49785.1"/>
    </source>
</evidence>
<organism evidence="1 2">
    <name type="scientific">Isoalcanivorax pacificus W11-5</name>
    <dbReference type="NCBI Taxonomy" id="391936"/>
    <lineage>
        <taxon>Bacteria</taxon>
        <taxon>Pseudomonadati</taxon>
        <taxon>Pseudomonadota</taxon>
        <taxon>Gammaproteobacteria</taxon>
        <taxon>Oceanospirillales</taxon>
        <taxon>Alcanivoracaceae</taxon>
        <taxon>Isoalcanivorax</taxon>
    </lineage>
</organism>
<name>A0A0B4XSS1_9GAMM</name>
<evidence type="ECO:0000313" key="2">
    <source>
        <dbReference type="Proteomes" id="UP000006764"/>
    </source>
</evidence>
<dbReference type="SUPFAM" id="SSF53218">
    <property type="entry name" value="Molybdenum cofactor biosynthesis proteins"/>
    <property type="match status" value="1"/>
</dbReference>
<dbReference type="KEGG" id="apac:S7S_16865"/>